<sequence>MEYKFQRGDRLVLELINSDEILEGEFVDGSKDRVTLINITSYRCNNVIKGPYTYYRSDISNVRVLSDSSNNESIIDINKIHDKSYNCDAILIAKAEYQRLREMSCNYVYMGSLDSRYYDAVNYIKTCESIGIATITTSYEKTACFNLLVISTWDQVYIIDFLVINSEKFPLGLKEVFECDYIKKILHDARLLVEILTKRFNIHLKNIFDTKVADIAIRKKNGEVPQQTRSLAECLVHYFNFPVTLFGSQTIKLEKWKARPLTDFRKFKAAQMATFLIMLKNHFEGILLKDFYKAVDDYSKSLCHCSMKDVAAKLFDAEVCDTLQNMKLE</sequence>
<dbReference type="PANTHER" id="PTHR46628:SF1">
    <property type="entry name" value="PIRNA BIOGENESIS PROTEIN EXD1"/>
    <property type="match status" value="1"/>
</dbReference>
<dbReference type="InterPro" id="IPR036397">
    <property type="entry name" value="RNaseH_sf"/>
</dbReference>
<keyword evidence="3" id="KW-1185">Reference proteome</keyword>
<dbReference type="PANTHER" id="PTHR46628">
    <property type="entry name" value="PIRNA BIOGENESIS PROTEIN EXD1"/>
    <property type="match status" value="1"/>
</dbReference>
<gene>
    <name evidence="2" type="ORF">AMK59_1087</name>
</gene>
<proteinExistence type="predicted"/>
<dbReference type="InterPro" id="IPR002562">
    <property type="entry name" value="3'-5'_exonuclease_dom"/>
</dbReference>
<dbReference type="EMBL" id="LJIG01002654">
    <property type="protein sequence ID" value="KRT84286.1"/>
    <property type="molecule type" value="Genomic_DNA"/>
</dbReference>
<dbReference type="AlphaFoldDB" id="A0A0T6BAJ1"/>
<accession>A0A0T6BAJ1</accession>
<dbReference type="Pfam" id="PF01612">
    <property type="entry name" value="DNA_pol_A_exo1"/>
    <property type="match status" value="1"/>
</dbReference>
<dbReference type="OrthoDB" id="26838at2759"/>
<dbReference type="Proteomes" id="UP000051574">
    <property type="component" value="Unassembled WGS sequence"/>
</dbReference>
<dbReference type="Gene3D" id="3.30.420.10">
    <property type="entry name" value="Ribonuclease H-like superfamily/Ribonuclease H"/>
    <property type="match status" value="1"/>
</dbReference>
<dbReference type="InterPro" id="IPR052144">
    <property type="entry name" value="piRNA_biogenesis_EXD1"/>
</dbReference>
<dbReference type="GO" id="GO:0003676">
    <property type="term" value="F:nucleic acid binding"/>
    <property type="evidence" value="ECO:0007669"/>
    <property type="project" value="InterPro"/>
</dbReference>
<dbReference type="GO" id="GO:0034587">
    <property type="term" value="P:piRNA processing"/>
    <property type="evidence" value="ECO:0007669"/>
    <property type="project" value="TreeGrafter"/>
</dbReference>
<organism evidence="2 3">
    <name type="scientific">Oryctes borbonicus</name>
    <dbReference type="NCBI Taxonomy" id="1629725"/>
    <lineage>
        <taxon>Eukaryota</taxon>
        <taxon>Metazoa</taxon>
        <taxon>Ecdysozoa</taxon>
        <taxon>Arthropoda</taxon>
        <taxon>Hexapoda</taxon>
        <taxon>Insecta</taxon>
        <taxon>Pterygota</taxon>
        <taxon>Neoptera</taxon>
        <taxon>Endopterygota</taxon>
        <taxon>Coleoptera</taxon>
        <taxon>Polyphaga</taxon>
        <taxon>Scarabaeiformia</taxon>
        <taxon>Scarabaeidae</taxon>
        <taxon>Dynastinae</taxon>
        <taxon>Oryctes</taxon>
    </lineage>
</organism>
<evidence type="ECO:0000313" key="3">
    <source>
        <dbReference type="Proteomes" id="UP000051574"/>
    </source>
</evidence>
<protein>
    <recommendedName>
        <fullName evidence="1">3'-5' exonuclease domain-containing protein</fullName>
    </recommendedName>
</protein>
<comment type="caution">
    <text evidence="2">The sequence shown here is derived from an EMBL/GenBank/DDBJ whole genome shotgun (WGS) entry which is preliminary data.</text>
</comment>
<feature type="domain" description="3'-5' exonuclease" evidence="1">
    <location>
        <begin position="124"/>
        <end position="283"/>
    </location>
</feature>
<evidence type="ECO:0000259" key="1">
    <source>
        <dbReference type="Pfam" id="PF01612"/>
    </source>
</evidence>
<evidence type="ECO:0000313" key="2">
    <source>
        <dbReference type="EMBL" id="KRT84286.1"/>
    </source>
</evidence>
<dbReference type="GO" id="GO:1990923">
    <property type="term" value="C:PET complex"/>
    <property type="evidence" value="ECO:0007669"/>
    <property type="project" value="TreeGrafter"/>
</dbReference>
<dbReference type="InterPro" id="IPR012337">
    <property type="entry name" value="RNaseH-like_sf"/>
</dbReference>
<reference evidence="2 3" key="1">
    <citation type="submission" date="2015-09" db="EMBL/GenBank/DDBJ databases">
        <title>Draft genome of the scarab beetle Oryctes borbonicus.</title>
        <authorList>
            <person name="Meyer J.M."/>
            <person name="Markov G.V."/>
            <person name="Baskaran P."/>
            <person name="Herrmann M."/>
            <person name="Sommer R.J."/>
            <person name="Roedelsperger C."/>
        </authorList>
    </citation>
    <scope>NUCLEOTIDE SEQUENCE [LARGE SCALE GENOMIC DNA]</scope>
    <source>
        <strain evidence="2">OB123</strain>
        <tissue evidence="2">Whole animal</tissue>
    </source>
</reference>
<dbReference type="GO" id="GO:0008408">
    <property type="term" value="F:3'-5' exonuclease activity"/>
    <property type="evidence" value="ECO:0007669"/>
    <property type="project" value="InterPro"/>
</dbReference>
<dbReference type="SUPFAM" id="SSF53098">
    <property type="entry name" value="Ribonuclease H-like"/>
    <property type="match status" value="1"/>
</dbReference>
<name>A0A0T6BAJ1_9SCAR</name>